<organism evidence="1 2">
    <name type="scientific">Pisolithus microcarpus 441</name>
    <dbReference type="NCBI Taxonomy" id="765257"/>
    <lineage>
        <taxon>Eukaryota</taxon>
        <taxon>Fungi</taxon>
        <taxon>Dikarya</taxon>
        <taxon>Basidiomycota</taxon>
        <taxon>Agaricomycotina</taxon>
        <taxon>Agaricomycetes</taxon>
        <taxon>Agaricomycetidae</taxon>
        <taxon>Boletales</taxon>
        <taxon>Sclerodermatineae</taxon>
        <taxon>Pisolithaceae</taxon>
        <taxon>Pisolithus</taxon>
    </lineage>
</organism>
<accession>A0A0D0AGT5</accession>
<sequence>MERVPARDLTYTPQRAKFRIHLRARRESTWPETCTSLLLGRRAAAVHPCHETARA</sequence>
<dbReference type="EMBL" id="KN833685">
    <property type="protein sequence ID" value="KIK31293.1"/>
    <property type="molecule type" value="Genomic_DNA"/>
</dbReference>
<proteinExistence type="predicted"/>
<name>A0A0D0AGT5_9AGAM</name>
<dbReference type="HOGENOM" id="CLU_3033242_0_0_1"/>
<evidence type="ECO:0000313" key="2">
    <source>
        <dbReference type="Proteomes" id="UP000054018"/>
    </source>
</evidence>
<dbReference type="AlphaFoldDB" id="A0A0D0AGT5"/>
<dbReference type="Proteomes" id="UP000054018">
    <property type="component" value="Unassembled WGS sequence"/>
</dbReference>
<keyword evidence="2" id="KW-1185">Reference proteome</keyword>
<gene>
    <name evidence="1" type="ORF">PISMIDRAFT_139971</name>
</gene>
<reference evidence="1 2" key="1">
    <citation type="submission" date="2014-04" db="EMBL/GenBank/DDBJ databases">
        <authorList>
            <consortium name="DOE Joint Genome Institute"/>
            <person name="Kuo A."/>
            <person name="Kohler A."/>
            <person name="Costa M.D."/>
            <person name="Nagy L.G."/>
            <person name="Floudas D."/>
            <person name="Copeland A."/>
            <person name="Barry K.W."/>
            <person name="Cichocki N."/>
            <person name="Veneault-Fourrey C."/>
            <person name="LaButti K."/>
            <person name="Lindquist E.A."/>
            <person name="Lipzen A."/>
            <person name="Lundell T."/>
            <person name="Morin E."/>
            <person name="Murat C."/>
            <person name="Sun H."/>
            <person name="Tunlid A."/>
            <person name="Henrissat B."/>
            <person name="Grigoriev I.V."/>
            <person name="Hibbett D.S."/>
            <person name="Martin F."/>
            <person name="Nordberg H.P."/>
            <person name="Cantor M.N."/>
            <person name="Hua S.X."/>
        </authorList>
    </citation>
    <scope>NUCLEOTIDE SEQUENCE [LARGE SCALE GENOMIC DNA]</scope>
    <source>
        <strain evidence="1 2">441</strain>
    </source>
</reference>
<evidence type="ECO:0000313" key="1">
    <source>
        <dbReference type="EMBL" id="KIK31293.1"/>
    </source>
</evidence>
<protein>
    <submittedName>
        <fullName evidence="1">Uncharacterized protein</fullName>
    </submittedName>
</protein>
<reference evidence="2" key="2">
    <citation type="submission" date="2015-01" db="EMBL/GenBank/DDBJ databases">
        <title>Evolutionary Origins and Diversification of the Mycorrhizal Mutualists.</title>
        <authorList>
            <consortium name="DOE Joint Genome Institute"/>
            <consortium name="Mycorrhizal Genomics Consortium"/>
            <person name="Kohler A."/>
            <person name="Kuo A."/>
            <person name="Nagy L.G."/>
            <person name="Floudas D."/>
            <person name="Copeland A."/>
            <person name="Barry K.W."/>
            <person name="Cichocki N."/>
            <person name="Veneault-Fourrey C."/>
            <person name="LaButti K."/>
            <person name="Lindquist E.A."/>
            <person name="Lipzen A."/>
            <person name="Lundell T."/>
            <person name="Morin E."/>
            <person name="Murat C."/>
            <person name="Riley R."/>
            <person name="Ohm R."/>
            <person name="Sun H."/>
            <person name="Tunlid A."/>
            <person name="Henrissat B."/>
            <person name="Grigoriev I.V."/>
            <person name="Hibbett D.S."/>
            <person name="Martin F."/>
        </authorList>
    </citation>
    <scope>NUCLEOTIDE SEQUENCE [LARGE SCALE GENOMIC DNA]</scope>
    <source>
        <strain evidence="2">441</strain>
    </source>
</reference>